<name>A0A833L2R9_UNCSA</name>
<dbReference type="Pfam" id="PF04321">
    <property type="entry name" value="RmlD_sub_bind"/>
    <property type="match status" value="1"/>
</dbReference>
<sequence>MKIAIIGADGQLGSDLLKVIPQKDQIPLTIKEINICDFDAASRVLLKNKPDLIINTAGYHRVDDCEDNDLEACKVNAHGAKNLSIISNKINSALVHISTDYVFSGEKGTPYNESDAPDPKTAYGISKLAGEQFIKYICKKYYIIRTSGLYGESGCMGKGGGNFVENMMAKAKTGEKMKVVSDEIISPTYTKDLADKIYELIGKNIYGLYHITNEGQCSWFEFADSIFKLIKKEAAIEKISAGEYITKAKRPKYSVLENSRLEKAGLSPMRNWREALRAYLTAK</sequence>
<evidence type="ECO:0000313" key="4">
    <source>
        <dbReference type="EMBL" id="KAF0135309.1"/>
    </source>
</evidence>
<dbReference type="InterPro" id="IPR029903">
    <property type="entry name" value="RmlD-like-bd"/>
</dbReference>
<dbReference type="SUPFAM" id="SSF51735">
    <property type="entry name" value="NAD(P)-binding Rossmann-fold domains"/>
    <property type="match status" value="1"/>
</dbReference>
<comment type="function">
    <text evidence="2">Catalyzes the reduction of dTDP-6-deoxy-L-lyxo-4-hexulose to yield dTDP-L-rhamnose.</text>
</comment>
<dbReference type="CDD" id="cd05254">
    <property type="entry name" value="dTDP_HR_like_SDR_e"/>
    <property type="match status" value="1"/>
</dbReference>
<dbReference type="GO" id="GO:0005829">
    <property type="term" value="C:cytosol"/>
    <property type="evidence" value="ECO:0007669"/>
    <property type="project" value="TreeGrafter"/>
</dbReference>
<evidence type="ECO:0000313" key="5">
    <source>
        <dbReference type="Proteomes" id="UP000488506"/>
    </source>
</evidence>
<dbReference type="GO" id="GO:0008831">
    <property type="term" value="F:dTDP-4-dehydrorhamnose reductase activity"/>
    <property type="evidence" value="ECO:0007669"/>
    <property type="project" value="UniProtKB-EC"/>
</dbReference>
<comment type="caution">
    <text evidence="4">The sequence shown here is derived from an EMBL/GenBank/DDBJ whole genome shotgun (WGS) entry which is preliminary data.</text>
</comment>
<dbReference type="Gene3D" id="3.90.25.10">
    <property type="entry name" value="UDP-galactose 4-epimerase, domain 1"/>
    <property type="match status" value="1"/>
</dbReference>
<dbReference type="EMBL" id="WPAF01000001">
    <property type="protein sequence ID" value="KAF0135309.1"/>
    <property type="molecule type" value="Genomic_DNA"/>
</dbReference>
<dbReference type="EC" id="1.1.1.133" evidence="2"/>
<comment type="pathway">
    <text evidence="2">Carbohydrate biosynthesis; dTDP-L-rhamnose biosynthesis.</text>
</comment>
<dbReference type="AlphaFoldDB" id="A0A833L2R9"/>
<feature type="domain" description="RmlD-like substrate binding" evidence="3">
    <location>
        <begin position="1"/>
        <end position="281"/>
    </location>
</feature>
<dbReference type="InterPro" id="IPR036291">
    <property type="entry name" value="NAD(P)-bd_dom_sf"/>
</dbReference>
<keyword evidence="2" id="KW-0560">Oxidoreductase</keyword>
<organism evidence="4 5">
    <name type="scientific">Candidatus Saganbacteria bacterium</name>
    <dbReference type="NCBI Taxonomy" id="2575572"/>
    <lineage>
        <taxon>Bacteria</taxon>
        <taxon>Bacillati</taxon>
        <taxon>Saganbacteria</taxon>
    </lineage>
</organism>
<evidence type="ECO:0000259" key="3">
    <source>
        <dbReference type="Pfam" id="PF04321"/>
    </source>
</evidence>
<dbReference type="GO" id="GO:0019305">
    <property type="term" value="P:dTDP-rhamnose biosynthetic process"/>
    <property type="evidence" value="ECO:0007669"/>
    <property type="project" value="UniProtKB-UniPathway"/>
</dbReference>
<gene>
    <name evidence="4" type="ORF">FD145_135</name>
</gene>
<evidence type="ECO:0000256" key="1">
    <source>
        <dbReference type="ARBA" id="ARBA00010944"/>
    </source>
</evidence>
<dbReference type="InterPro" id="IPR005913">
    <property type="entry name" value="dTDP_dehydrorham_reduct"/>
</dbReference>
<dbReference type="UniPathway" id="UPA00124"/>
<proteinExistence type="inferred from homology"/>
<dbReference type="PANTHER" id="PTHR10491:SF4">
    <property type="entry name" value="METHIONINE ADENOSYLTRANSFERASE 2 SUBUNIT BETA"/>
    <property type="match status" value="1"/>
</dbReference>
<accession>A0A833L2R9</accession>
<dbReference type="PANTHER" id="PTHR10491">
    <property type="entry name" value="DTDP-4-DEHYDRORHAMNOSE REDUCTASE"/>
    <property type="match status" value="1"/>
</dbReference>
<dbReference type="Gene3D" id="3.40.50.720">
    <property type="entry name" value="NAD(P)-binding Rossmann-like Domain"/>
    <property type="match status" value="1"/>
</dbReference>
<comment type="similarity">
    <text evidence="1 2">Belongs to the dTDP-4-dehydrorhamnose reductase family.</text>
</comment>
<protein>
    <recommendedName>
        <fullName evidence="2">dTDP-4-dehydrorhamnose reductase</fullName>
        <ecNumber evidence="2">1.1.1.133</ecNumber>
    </recommendedName>
</protein>
<evidence type="ECO:0000256" key="2">
    <source>
        <dbReference type="RuleBase" id="RU364082"/>
    </source>
</evidence>
<keyword evidence="2" id="KW-0521">NADP</keyword>
<dbReference type="NCBIfam" id="TIGR01214">
    <property type="entry name" value="rmlD"/>
    <property type="match status" value="1"/>
</dbReference>
<dbReference type="Proteomes" id="UP000488506">
    <property type="component" value="Unassembled WGS sequence"/>
</dbReference>
<reference evidence="4 5" key="1">
    <citation type="submission" date="2019-12" db="EMBL/GenBank/DDBJ databases">
        <authorList>
            <person name="Wolfe R."/>
            <person name="Danczak R."/>
            <person name="Wilkins M."/>
        </authorList>
    </citation>
    <scope>NUCLEOTIDE SEQUENCE [LARGE SCALE GENOMIC DNA]</scope>
    <source>
        <strain evidence="4">X2_MaxBin.013</strain>
    </source>
</reference>